<dbReference type="MGI" id="MGI:3045365">
    <property type="gene designation" value="Fam246a"/>
</dbReference>
<dbReference type="AlphaFoldDB" id="Q8C4V0"/>
<sequence>MWETQETERLKWHRLLWPGQRERKVRGALLLALRCLGFSSRCAMCYCCCLEANLSLIWGPPADNMVPKAKFQIPLPTGTALPHTRGLPGAPATQELALHGFPQARSFPQTSQGAFPRAPAVARLQAGALALSAGLAESGADGSAWRQRLCRWFCDVVDGRPGLTLGCRASPLLALELGKNLNQSGTA</sequence>
<gene>
    <name evidence="2" type="primary">Fam246a</name>
    <name evidence="2" type="synonym">B830017H08Rik</name>
</gene>
<reference evidence="1" key="4">
    <citation type="journal article" date="2001" name="Nature">
        <title>Functional annotation of a full-length mouse cDNA collection.</title>
        <authorList>
            <consortium name="The RIKEN Genome Exploration Research Group Phase II Team and the FANTOM Consortium"/>
        </authorList>
    </citation>
    <scope>NUCLEOTIDE SEQUENCE</scope>
    <source>
        <strain evidence="1">C57BL/6J</strain>
        <tissue evidence="1">Medulla oblongata</tissue>
    </source>
</reference>
<dbReference type="EMBL" id="AK080987">
    <property type="protein sequence ID" value="BAC38106.1"/>
    <property type="molecule type" value="mRNA"/>
</dbReference>
<reference evidence="1" key="3">
    <citation type="journal article" date="2000" name="Genome Res.">
        <title>RIKEN integrated sequence analysis (RISA) system--384-format sequencing pipeline with 384 multicapillary sequencer.</title>
        <authorList>
            <person name="Shibata K."/>
            <person name="Itoh M."/>
            <person name="Aizawa K."/>
            <person name="Nagaoka S."/>
            <person name="Sasaki N."/>
            <person name="Carninci P."/>
            <person name="Konno H."/>
            <person name="Akiyama J."/>
            <person name="Nishi K."/>
            <person name="Kitsunai T."/>
            <person name="Tashiro H."/>
            <person name="Itoh M."/>
            <person name="Sumi N."/>
            <person name="Ishii Y."/>
            <person name="Nakamura S."/>
            <person name="Hazama M."/>
            <person name="Nishine T."/>
            <person name="Harada A."/>
            <person name="Yamamoto R."/>
            <person name="Matsumoto H."/>
            <person name="Sakaguchi S."/>
            <person name="Ikegami T."/>
            <person name="Kashiwagi K."/>
            <person name="Fujiwake S."/>
            <person name="Inoue K."/>
            <person name="Togawa Y."/>
            <person name="Izawa M."/>
            <person name="Ohara E."/>
            <person name="Watahiki M."/>
            <person name="Yoneda Y."/>
            <person name="Ishikawa T."/>
            <person name="Ozawa K."/>
            <person name="Tanaka T."/>
            <person name="Matsuura S."/>
            <person name="Kawai J."/>
            <person name="Okazaki Y."/>
            <person name="Muramatsu M."/>
            <person name="Inoue Y."/>
            <person name="Kira A."/>
            <person name="Hayashizaki Y."/>
        </authorList>
    </citation>
    <scope>NUCLEOTIDE SEQUENCE</scope>
    <source>
        <strain evidence="1">C57BL/6J</strain>
        <tissue evidence="1">Medulla oblongata</tissue>
    </source>
</reference>
<reference evidence="1" key="2">
    <citation type="journal article" date="2000" name="Genome Res.">
        <title>Normalization and subtraction of cap-trapper-selected cDNAs to prepare full-length cDNA libraries for rapid discovery of new genes.</title>
        <authorList>
            <person name="Carninci P."/>
            <person name="Shibata Y."/>
            <person name="Hayatsu N."/>
            <person name="Sugahara Y."/>
            <person name="Shibata K."/>
            <person name="Itoh M."/>
            <person name="Konno H."/>
            <person name="Okazaki Y."/>
            <person name="Muramatsu M."/>
            <person name="Hayashizaki Y."/>
        </authorList>
    </citation>
    <scope>NUCLEOTIDE SEQUENCE</scope>
    <source>
        <strain evidence="1">C57BL/6J</strain>
        <tissue evidence="1">Medulla oblongata</tissue>
    </source>
</reference>
<evidence type="ECO:0000313" key="1">
    <source>
        <dbReference type="EMBL" id="BAC38106.1"/>
    </source>
</evidence>
<reference evidence="1" key="8">
    <citation type="journal article" date="2005" name="Science">
        <title>Antisense Transcription in the Mammalian Transcriptome.</title>
        <authorList>
            <consortium name="RIKEN Genome Exploration Research Group and Genome Science Group (Genome Network Project Core Group) and the FANTOM Consortium"/>
        </authorList>
    </citation>
    <scope>NUCLEOTIDE SEQUENCE</scope>
    <source>
        <strain evidence="1">C57BL/6J</strain>
        <tissue evidence="1">Medulla oblongata</tissue>
    </source>
</reference>
<protein>
    <submittedName>
        <fullName evidence="1">Uncharacterized protein</fullName>
    </submittedName>
</protein>
<accession>Q8C4V0</accession>
<name>Q8C4V0_MOUSE</name>
<dbReference type="AGR" id="MGI:3045365"/>
<reference evidence="1" key="6">
    <citation type="submission" date="2002-04" db="EMBL/GenBank/DDBJ databases">
        <authorList>
            <person name="Adachi J."/>
            <person name="Aizawa K."/>
            <person name="Akimura T."/>
            <person name="Arakawa T."/>
            <person name="Bono H."/>
            <person name="Carninci P."/>
            <person name="Fukuda S."/>
            <person name="Furuno M."/>
            <person name="Hanagaki T."/>
            <person name="Hara A."/>
            <person name="Hashizume W."/>
            <person name="Hayashida K."/>
            <person name="Hayatsu N."/>
            <person name="Hiramoto K."/>
            <person name="Hiraoka T."/>
            <person name="Hirozane T."/>
            <person name="Hori F."/>
            <person name="Imotani K."/>
            <person name="Ishii Y."/>
            <person name="Itoh M."/>
            <person name="Kagawa I."/>
            <person name="Kasukawa T."/>
            <person name="Katoh H."/>
            <person name="Kawai J."/>
            <person name="Kojima Y."/>
            <person name="Kondo S."/>
            <person name="Konno H."/>
            <person name="Kouda M."/>
            <person name="Koya S."/>
            <person name="Kurihara C."/>
            <person name="Matsuyama T."/>
            <person name="Miyazaki A."/>
            <person name="Murata M."/>
            <person name="Nakamura M."/>
            <person name="Nishi K."/>
            <person name="Nomura K."/>
            <person name="Numazaki R."/>
            <person name="Ohno M."/>
            <person name="Ohsato N."/>
            <person name="Okazaki Y."/>
            <person name="Saito R."/>
            <person name="Saitoh H."/>
            <person name="Sakai C."/>
            <person name="Sakai K."/>
            <person name="Sakazume N."/>
            <person name="Sano H."/>
            <person name="Sasaki D."/>
            <person name="Shibata K."/>
            <person name="Shinagawa A."/>
            <person name="Shiraki T."/>
            <person name="Sogabe Y."/>
            <person name="Tagami M."/>
            <person name="Tagawa A."/>
            <person name="Takahashi F."/>
            <person name="Takaku-Akahira S."/>
            <person name="Takeda Y."/>
            <person name="Tanaka T."/>
            <person name="Tomaru A."/>
            <person name="Toya T."/>
            <person name="Yasunishi A."/>
            <person name="Muramatsu M."/>
            <person name="Hayashizaki Y."/>
        </authorList>
    </citation>
    <scope>NUCLEOTIDE SEQUENCE</scope>
    <source>
        <strain evidence="1">C57BL/6J</strain>
        <tissue evidence="1">Medulla oblongata</tissue>
    </source>
</reference>
<reference evidence="1" key="1">
    <citation type="journal article" date="1999" name="Methods Enzymol.">
        <title>High-efficiency full-length cDNA cloning.</title>
        <authorList>
            <person name="Carninci P."/>
            <person name="Hayashizaki Y."/>
        </authorList>
    </citation>
    <scope>NUCLEOTIDE SEQUENCE</scope>
    <source>
        <strain evidence="1">C57BL/6J</strain>
        <tissue evidence="1">Medulla oblongata</tissue>
    </source>
</reference>
<reference evidence="1" key="5">
    <citation type="journal article" date="2002" name="Nature">
        <title>Analysis of the mouse transcriptome based on functional annotation of 60,770 full-length cDNAs.</title>
        <authorList>
            <consortium name="The FANTOM Consortium and the RIKEN Genome Exploration Research Group Phase I and II Team"/>
        </authorList>
    </citation>
    <scope>NUCLEOTIDE SEQUENCE</scope>
    <source>
        <strain evidence="1">C57BL/6J</strain>
        <tissue evidence="1">Medulla oblongata</tissue>
    </source>
</reference>
<dbReference type="UCSC" id="uc012abw.1">
    <property type="organism name" value="mouse"/>
</dbReference>
<proteinExistence type="evidence at transcript level"/>
<evidence type="ECO:0000313" key="2">
    <source>
        <dbReference type="MGI" id="MGI:3045365"/>
    </source>
</evidence>
<reference evidence="1" key="7">
    <citation type="journal article" date="2005" name="Science">
        <title>The Transcriptional Landscape of the Mammalian Genome.</title>
        <authorList>
            <consortium name="The FANTOM Consortium"/>
            <consortium name="Riken Genome Exploration Research Group and Genome Science Group (Genome Network Project Core Group)"/>
        </authorList>
    </citation>
    <scope>NUCLEOTIDE SEQUENCE</scope>
    <source>
        <strain evidence="1">C57BL/6J</strain>
        <tissue evidence="1">Medulla oblongata</tissue>
    </source>
</reference>
<organism evidence="1">
    <name type="scientific">Mus musculus</name>
    <name type="common">Mouse</name>
    <dbReference type="NCBI Taxonomy" id="10090"/>
    <lineage>
        <taxon>Eukaryota</taxon>
        <taxon>Metazoa</taxon>
        <taxon>Chordata</taxon>
        <taxon>Craniata</taxon>
        <taxon>Vertebrata</taxon>
        <taxon>Euteleostomi</taxon>
        <taxon>Mammalia</taxon>
        <taxon>Eutheria</taxon>
        <taxon>Euarchontoglires</taxon>
        <taxon>Glires</taxon>
        <taxon>Rodentia</taxon>
        <taxon>Myomorpha</taxon>
        <taxon>Muroidea</taxon>
        <taxon>Muridae</taxon>
        <taxon>Murinae</taxon>
        <taxon>Mus</taxon>
        <taxon>Mus</taxon>
    </lineage>
</organism>